<dbReference type="OrthoDB" id="6356376at2"/>
<protein>
    <submittedName>
        <fullName evidence="1">Uncharacterized protein</fullName>
    </submittedName>
</protein>
<dbReference type="Pfam" id="PF20112">
    <property type="entry name" value="DUF6502"/>
    <property type="match status" value="1"/>
</dbReference>
<dbReference type="Proteomes" id="UP000199026">
    <property type="component" value="Unassembled WGS sequence"/>
</dbReference>
<dbReference type="AlphaFoldDB" id="A0A1H3HIZ9"/>
<dbReference type="InterPro" id="IPR045445">
    <property type="entry name" value="DUF6502"/>
</dbReference>
<keyword evidence="2" id="KW-1185">Reference proteome</keyword>
<name>A0A1H3HIZ9_9RHOB</name>
<accession>A0A1H3HIZ9</accession>
<gene>
    <name evidence="1" type="ORF">SAMN05444486_101470</name>
</gene>
<reference evidence="1 2" key="1">
    <citation type="submission" date="2016-10" db="EMBL/GenBank/DDBJ databases">
        <authorList>
            <person name="de Groot N.N."/>
        </authorList>
    </citation>
    <scope>NUCLEOTIDE SEQUENCE [LARGE SCALE GENOMIC DNA]</scope>
    <source>
        <strain evidence="1 2">DSM 24677</strain>
    </source>
</reference>
<proteinExistence type="predicted"/>
<dbReference type="GeneID" id="78123275"/>
<dbReference type="RefSeq" id="WP_143037401.1">
    <property type="nucleotide sequence ID" value="NZ_CALJFH010000016.1"/>
</dbReference>
<dbReference type="STRING" id="576131.SAMN05444486_101470"/>
<organism evidence="1 2">
    <name type="scientific">Lentibacter algarum</name>
    <dbReference type="NCBI Taxonomy" id="576131"/>
    <lineage>
        <taxon>Bacteria</taxon>
        <taxon>Pseudomonadati</taxon>
        <taxon>Pseudomonadota</taxon>
        <taxon>Alphaproteobacteria</taxon>
        <taxon>Rhodobacterales</taxon>
        <taxon>Roseobacteraceae</taxon>
        <taxon>Lentibacter</taxon>
    </lineage>
</organism>
<dbReference type="EMBL" id="FNPR01000001">
    <property type="protein sequence ID" value="SDY15461.1"/>
    <property type="molecule type" value="Genomic_DNA"/>
</dbReference>
<sequence length="252" mass="27411">MLQTLDHILAPLARLLVARGIPFGDLTERLKGHYVQAASEQSDGKITDSRLSVMTGLQRRDIARLRAFEHKAPKPNPLTRLVALWQAHPDYSHKGKAKPLPRTGDAPSFESLAREVRQDVHPRAMLDTLFAAGTVKLDQDTIALAQTAYVPLAGSEEQLDYLAENVGDHLAAAAENVLGPHPRHFERAAHYTGLTAAQIKSLAERYNAAQMALLEEIAAEAEALKARTPSGASGKFRAGGYFYSSTGETPND</sequence>
<evidence type="ECO:0000313" key="1">
    <source>
        <dbReference type="EMBL" id="SDY15461.1"/>
    </source>
</evidence>
<evidence type="ECO:0000313" key="2">
    <source>
        <dbReference type="Proteomes" id="UP000199026"/>
    </source>
</evidence>